<dbReference type="Pfam" id="PF00069">
    <property type="entry name" value="Pkinase"/>
    <property type="match status" value="1"/>
</dbReference>
<dbReference type="GO" id="GO:0005524">
    <property type="term" value="F:ATP binding"/>
    <property type="evidence" value="ECO:0007669"/>
    <property type="project" value="UniProtKB-UniRule"/>
</dbReference>
<dbReference type="VEuPathDB" id="AmoebaDB:NAEGRDRAFT_52213"/>
<gene>
    <name evidence="9" type="ORF">NAEGRDRAFT_52213</name>
</gene>
<evidence type="ECO:0000256" key="1">
    <source>
        <dbReference type="ARBA" id="ARBA00022527"/>
    </source>
</evidence>
<evidence type="ECO:0000256" key="3">
    <source>
        <dbReference type="ARBA" id="ARBA00022741"/>
    </source>
</evidence>
<evidence type="ECO:0000313" key="10">
    <source>
        <dbReference type="Proteomes" id="UP000006671"/>
    </source>
</evidence>
<feature type="compositionally biased region" description="Low complexity" evidence="7">
    <location>
        <begin position="342"/>
        <end position="353"/>
    </location>
</feature>
<dbReference type="eggNOG" id="KOG0198">
    <property type="taxonomic scope" value="Eukaryota"/>
</dbReference>
<dbReference type="Gene3D" id="3.30.200.20">
    <property type="entry name" value="Phosphorylase Kinase, domain 1"/>
    <property type="match status" value="1"/>
</dbReference>
<dbReference type="EMBL" id="GG738897">
    <property type="protein sequence ID" value="EFC39726.1"/>
    <property type="molecule type" value="Genomic_DNA"/>
</dbReference>
<dbReference type="GO" id="GO:0004674">
    <property type="term" value="F:protein serine/threonine kinase activity"/>
    <property type="evidence" value="ECO:0007669"/>
    <property type="project" value="UniProtKB-KW"/>
</dbReference>
<accession>D2VTW3</accession>
<dbReference type="PANTHER" id="PTHR11584">
    <property type="entry name" value="SERINE/THREONINE PROTEIN KINASE"/>
    <property type="match status" value="1"/>
</dbReference>
<dbReference type="Proteomes" id="UP000006671">
    <property type="component" value="Unassembled WGS sequence"/>
</dbReference>
<protein>
    <submittedName>
        <fullName evidence="9">Predicted protein</fullName>
    </submittedName>
</protein>
<keyword evidence="3 6" id="KW-0547">Nucleotide-binding</keyword>
<feature type="compositionally biased region" description="Low complexity" evidence="7">
    <location>
        <begin position="267"/>
        <end position="309"/>
    </location>
</feature>
<evidence type="ECO:0000256" key="2">
    <source>
        <dbReference type="ARBA" id="ARBA00022679"/>
    </source>
</evidence>
<evidence type="ECO:0000256" key="7">
    <source>
        <dbReference type="SAM" id="MobiDB-lite"/>
    </source>
</evidence>
<dbReference type="InterPro" id="IPR000719">
    <property type="entry name" value="Prot_kinase_dom"/>
</dbReference>
<evidence type="ECO:0000256" key="4">
    <source>
        <dbReference type="ARBA" id="ARBA00022777"/>
    </source>
</evidence>
<dbReference type="KEGG" id="ngr:NAEGRDRAFT_52213"/>
<dbReference type="InParanoid" id="D2VTW3"/>
<organism evidence="10">
    <name type="scientific">Naegleria gruberi</name>
    <name type="common">Amoeba</name>
    <dbReference type="NCBI Taxonomy" id="5762"/>
    <lineage>
        <taxon>Eukaryota</taxon>
        <taxon>Discoba</taxon>
        <taxon>Heterolobosea</taxon>
        <taxon>Tetramitia</taxon>
        <taxon>Eutetramitia</taxon>
        <taxon>Vahlkampfiidae</taxon>
        <taxon>Naegleria</taxon>
    </lineage>
</organism>
<feature type="region of interest" description="Disordered" evidence="7">
    <location>
        <begin position="471"/>
        <end position="495"/>
    </location>
</feature>
<dbReference type="STRING" id="5762.D2VTW3"/>
<dbReference type="PROSITE" id="PS00108">
    <property type="entry name" value="PROTEIN_KINASE_ST"/>
    <property type="match status" value="1"/>
</dbReference>
<dbReference type="OMA" id="VEFMINN"/>
<dbReference type="SMART" id="SM00220">
    <property type="entry name" value="S_TKc"/>
    <property type="match status" value="1"/>
</dbReference>
<dbReference type="PROSITE" id="PS50011">
    <property type="entry name" value="PROTEIN_KINASE_DOM"/>
    <property type="match status" value="1"/>
</dbReference>
<evidence type="ECO:0000313" key="9">
    <source>
        <dbReference type="EMBL" id="EFC39726.1"/>
    </source>
</evidence>
<dbReference type="PROSITE" id="PS00107">
    <property type="entry name" value="PROTEIN_KINASE_ATP"/>
    <property type="match status" value="1"/>
</dbReference>
<evidence type="ECO:0000256" key="6">
    <source>
        <dbReference type="PROSITE-ProRule" id="PRU10141"/>
    </source>
</evidence>
<keyword evidence="5 6" id="KW-0067">ATP-binding</keyword>
<dbReference type="RefSeq" id="XP_002672470.1">
    <property type="nucleotide sequence ID" value="XM_002672424.1"/>
</dbReference>
<dbReference type="PANTHER" id="PTHR11584:SF369">
    <property type="entry name" value="MITOGEN-ACTIVATED PROTEIN KINASE KINASE KINASE 19-RELATED"/>
    <property type="match status" value="1"/>
</dbReference>
<feature type="binding site" evidence="6">
    <location>
        <position position="535"/>
    </location>
    <ligand>
        <name>ATP</name>
        <dbReference type="ChEBI" id="CHEBI:30616"/>
    </ligand>
</feature>
<proteinExistence type="predicted"/>
<dbReference type="InterPro" id="IPR017441">
    <property type="entry name" value="Protein_kinase_ATP_BS"/>
</dbReference>
<dbReference type="InterPro" id="IPR008271">
    <property type="entry name" value="Ser/Thr_kinase_AS"/>
</dbReference>
<keyword evidence="10" id="KW-1185">Reference proteome</keyword>
<evidence type="ECO:0000256" key="5">
    <source>
        <dbReference type="ARBA" id="ARBA00022840"/>
    </source>
</evidence>
<feature type="compositionally biased region" description="Basic and acidic residues" evidence="7">
    <location>
        <begin position="185"/>
        <end position="194"/>
    </location>
</feature>
<dbReference type="Gene3D" id="1.10.510.10">
    <property type="entry name" value="Transferase(Phosphotransferase) domain 1"/>
    <property type="match status" value="1"/>
</dbReference>
<dbReference type="AlphaFoldDB" id="D2VTW3"/>
<feature type="compositionally biased region" description="Low complexity" evidence="7">
    <location>
        <begin position="476"/>
        <end position="490"/>
    </location>
</feature>
<feature type="domain" description="Protein kinase" evidence="8">
    <location>
        <begin position="505"/>
        <end position="766"/>
    </location>
</feature>
<dbReference type="SUPFAM" id="SSF56112">
    <property type="entry name" value="Protein kinase-like (PK-like)"/>
    <property type="match status" value="1"/>
</dbReference>
<dbReference type="InterPro" id="IPR011009">
    <property type="entry name" value="Kinase-like_dom_sf"/>
</dbReference>
<evidence type="ECO:0000259" key="8">
    <source>
        <dbReference type="PROSITE" id="PS50011"/>
    </source>
</evidence>
<feature type="region of interest" description="Disordered" evidence="7">
    <location>
        <begin position="259"/>
        <end position="309"/>
    </location>
</feature>
<reference evidence="9 10" key="1">
    <citation type="journal article" date="2010" name="Cell">
        <title>The genome of Naegleria gruberi illuminates early eukaryotic versatility.</title>
        <authorList>
            <person name="Fritz-Laylin L.K."/>
            <person name="Prochnik S.E."/>
            <person name="Ginger M.L."/>
            <person name="Dacks J.B."/>
            <person name="Carpenter M.L."/>
            <person name="Field M.C."/>
            <person name="Kuo A."/>
            <person name="Paredez A."/>
            <person name="Chapman J."/>
            <person name="Pham J."/>
            <person name="Shu S."/>
            <person name="Neupane R."/>
            <person name="Cipriano M."/>
            <person name="Mancuso J."/>
            <person name="Tu H."/>
            <person name="Salamov A."/>
            <person name="Lindquist E."/>
            <person name="Shapiro H."/>
            <person name="Lucas S."/>
            <person name="Grigoriev I.V."/>
            <person name="Cande W.Z."/>
            <person name="Fulton C."/>
            <person name="Rokhsar D.S."/>
            <person name="Dawson S.C."/>
        </authorList>
    </citation>
    <scope>NUCLEOTIDE SEQUENCE [LARGE SCALE GENOMIC DNA]</scope>
    <source>
        <strain evidence="9 10">NEG-M</strain>
    </source>
</reference>
<sequence length="766" mass="86512">MLNNKSIQDEKGLQAALDKKSLHQQTTLFPPSCSSESLDQSPNILPYIARIFDNETIQEHKSYLKSKEDVYNQFLAPYTESTTSSTHASPILAYNQFEDAPIFEEPLPPENKEVKMPLLLKSQKENVFNSSFKFASEEEEAKYLDMVEVMTEYTDSDFLNSTSSSISSIRSISSIKSLPTNNEKGTMKFDDPKRPLLQKHNHQQQLITKKTEKKKNNDTRPPFLPTSKNVTTDVLPPPPPPPKKLYSNISSKISQIFKNTQKKSKNDSPSNSSESEESLLLVPSKTRSVSPSSLNTSPPAAPANTATNLKKVVTNVKNTNSEKTQTTHAYLKRKSISFVISSATTSKSTKQSTPPERLTKLKAGPRKQLQKSDTSPTLLKEPPASSLRSSSSLISSFVAEFNERKKKVEFVAGSNSIATLHAIERKIKEKFQIDRKQKIGLSYFDREYKQWLEVDNIKELQGAKVKVSITEEKSEPSSISRSDSSAGTDSPKSPFRDTFEISKGWIIIKTLGVGSFGNVMLCFDSNANEMMAVKKILYSAESQVKQKIEKETTIMKSLNHENIVRFKGVEFSNDFCFILMEFLSGGSLKQVLKRMNKGLSEAVVQLYLKQILVALKYLHEDRDEPIYHRDLKSENILLKNAEIIKLADFGEAKLICKNSHLDKSRQDGSLTKTKAMTGTIPFLSIEQLRGETCYKRSHMPDIWSLGMTILEMLIGRNIWFSLYPANLTTEYQYVEFMINNTHLIYENIPSYISPQLRDLITKCLSL</sequence>
<keyword evidence="2" id="KW-0808">Transferase</keyword>
<name>D2VTW3_NAEGR</name>
<feature type="region of interest" description="Disordered" evidence="7">
    <location>
        <begin position="342"/>
        <end position="388"/>
    </location>
</feature>
<feature type="region of interest" description="Disordered" evidence="7">
    <location>
        <begin position="177"/>
        <end position="247"/>
    </location>
</feature>
<keyword evidence="1" id="KW-0723">Serine/threonine-protein kinase</keyword>
<keyword evidence="4" id="KW-0418">Kinase</keyword>
<dbReference type="OrthoDB" id="40902at2759"/>
<dbReference type="GeneID" id="8854268"/>